<organism evidence="1 2">
    <name type="scientific">Klebsormidium nitens</name>
    <name type="common">Green alga</name>
    <name type="synonym">Ulothrix nitens</name>
    <dbReference type="NCBI Taxonomy" id="105231"/>
    <lineage>
        <taxon>Eukaryota</taxon>
        <taxon>Viridiplantae</taxon>
        <taxon>Streptophyta</taxon>
        <taxon>Klebsormidiophyceae</taxon>
        <taxon>Klebsormidiales</taxon>
        <taxon>Klebsormidiaceae</taxon>
        <taxon>Klebsormidium</taxon>
    </lineage>
</organism>
<evidence type="ECO:0000313" key="2">
    <source>
        <dbReference type="Proteomes" id="UP000054558"/>
    </source>
</evidence>
<evidence type="ECO:0000313" key="1">
    <source>
        <dbReference type="EMBL" id="GAQ82899.1"/>
    </source>
</evidence>
<keyword evidence="2" id="KW-1185">Reference proteome</keyword>
<accession>A0A1Y1I0E0</accession>
<proteinExistence type="predicted"/>
<reference evidence="1 2" key="1">
    <citation type="journal article" date="2014" name="Nat. Commun.">
        <title>Klebsormidium flaccidum genome reveals primary factors for plant terrestrial adaptation.</title>
        <authorList>
            <person name="Hori K."/>
            <person name="Maruyama F."/>
            <person name="Fujisawa T."/>
            <person name="Togashi T."/>
            <person name="Yamamoto N."/>
            <person name="Seo M."/>
            <person name="Sato S."/>
            <person name="Yamada T."/>
            <person name="Mori H."/>
            <person name="Tajima N."/>
            <person name="Moriyama T."/>
            <person name="Ikeuchi M."/>
            <person name="Watanabe M."/>
            <person name="Wada H."/>
            <person name="Kobayashi K."/>
            <person name="Saito M."/>
            <person name="Masuda T."/>
            <person name="Sasaki-Sekimoto Y."/>
            <person name="Mashiguchi K."/>
            <person name="Awai K."/>
            <person name="Shimojima M."/>
            <person name="Masuda S."/>
            <person name="Iwai M."/>
            <person name="Nobusawa T."/>
            <person name="Narise T."/>
            <person name="Kondo S."/>
            <person name="Saito H."/>
            <person name="Sato R."/>
            <person name="Murakawa M."/>
            <person name="Ihara Y."/>
            <person name="Oshima-Yamada Y."/>
            <person name="Ohtaka K."/>
            <person name="Satoh M."/>
            <person name="Sonobe K."/>
            <person name="Ishii M."/>
            <person name="Ohtani R."/>
            <person name="Kanamori-Sato M."/>
            <person name="Honoki R."/>
            <person name="Miyazaki D."/>
            <person name="Mochizuki H."/>
            <person name="Umetsu J."/>
            <person name="Higashi K."/>
            <person name="Shibata D."/>
            <person name="Kamiya Y."/>
            <person name="Sato N."/>
            <person name="Nakamura Y."/>
            <person name="Tabata S."/>
            <person name="Ida S."/>
            <person name="Kurokawa K."/>
            <person name="Ohta H."/>
        </authorList>
    </citation>
    <scope>NUCLEOTIDE SEQUENCE [LARGE SCALE GENOMIC DNA]</scope>
    <source>
        <strain evidence="1 2">NIES-2285</strain>
    </source>
</reference>
<dbReference type="OMA" id="ICTENKW"/>
<dbReference type="EMBL" id="DF237077">
    <property type="protein sequence ID" value="GAQ82899.1"/>
    <property type="molecule type" value="Genomic_DNA"/>
</dbReference>
<dbReference type="SUPFAM" id="SSF103511">
    <property type="entry name" value="Chlorophyll a-b binding protein"/>
    <property type="match status" value="1"/>
</dbReference>
<protein>
    <submittedName>
        <fullName evidence="1">One helix protein</fullName>
    </submittedName>
</protein>
<name>A0A1Y1I0E0_KLENI</name>
<gene>
    <name evidence="1" type="ORF">KFL_001280190</name>
</gene>
<sequence>MASAVCIQQFSQICSLSAGQAHGQRGSASSTCAPAHCSGSFLRKEGLTLPLPGRLTTAAPHVASSRSSRLVARAVSKAPPGVEPPRQEPKLPQNLVGFTENAEVWNSRAGMIGIFGIAFVELIANRGILEMVGITVGKGLDLPL</sequence>
<dbReference type="STRING" id="105231.A0A1Y1I0E0"/>
<dbReference type="Proteomes" id="UP000054558">
    <property type="component" value="Unassembled WGS sequence"/>
</dbReference>
<dbReference type="AlphaFoldDB" id="A0A1Y1I0E0"/>
<dbReference type="OrthoDB" id="542523at2759"/>